<accession>A0A081D005</accession>
<dbReference type="OrthoDB" id="5360818at2"/>
<protein>
    <submittedName>
        <fullName evidence="7">Conjugal transfer protein TraF</fullName>
    </submittedName>
</protein>
<dbReference type="GO" id="GO:0006465">
    <property type="term" value="P:signal peptide processing"/>
    <property type="evidence" value="ECO:0007669"/>
    <property type="project" value="InterPro"/>
</dbReference>
<dbReference type="GO" id="GO:0042597">
    <property type="term" value="C:periplasmic space"/>
    <property type="evidence" value="ECO:0007669"/>
    <property type="project" value="UniProtKB-SubCell"/>
</dbReference>
<dbReference type="eggNOG" id="COG4959">
    <property type="taxonomic scope" value="Bacteria"/>
</dbReference>
<evidence type="ECO:0000256" key="2">
    <source>
        <dbReference type="ARBA" id="ARBA00005849"/>
    </source>
</evidence>
<sequence length="176" mass="18707">MTPRRAIILIRASVTVILCESVVAAVGGYRLNLTPSEPLGLWRIEALNRSPEVGDLVFICPPSNAPFIEALERGYLHRGLCRGGFAPLIKTIVALPGDRVEIAGEVIIDGRPVPASAVRATDGAGRAIHPYPGGVVPPGHLFLHSSFASSYDSRYFGPIPASGLLGQARPVFTFDP</sequence>
<organism evidence="7 8">
    <name type="scientific">Agrobacterium rubi TR3 = NBRC 13261</name>
    <dbReference type="NCBI Taxonomy" id="1368415"/>
    <lineage>
        <taxon>Bacteria</taxon>
        <taxon>Pseudomonadati</taxon>
        <taxon>Pseudomonadota</taxon>
        <taxon>Alphaproteobacteria</taxon>
        <taxon>Hyphomicrobiales</taxon>
        <taxon>Rhizobiaceae</taxon>
        <taxon>Rhizobium/Agrobacterium group</taxon>
        <taxon>Agrobacterium</taxon>
    </lineage>
</organism>
<dbReference type="RefSeq" id="WP_045023305.1">
    <property type="nucleotide sequence ID" value="NZ_BBJU01000024.1"/>
</dbReference>
<keyword evidence="4" id="KW-0574">Periplasm</keyword>
<evidence type="ECO:0000256" key="1">
    <source>
        <dbReference type="ARBA" id="ARBA00004418"/>
    </source>
</evidence>
<dbReference type="Proteomes" id="UP000028701">
    <property type="component" value="Unassembled WGS sequence"/>
</dbReference>
<name>A0A081D005_9HYPH</name>
<evidence type="ECO:0000256" key="3">
    <source>
        <dbReference type="ARBA" id="ARBA00022729"/>
    </source>
</evidence>
<evidence type="ECO:0000256" key="5">
    <source>
        <dbReference type="ARBA" id="ARBA00022971"/>
    </source>
</evidence>
<gene>
    <name evidence="7" type="primary">traF</name>
    <name evidence="7" type="ORF">RRU01S_24_01260</name>
</gene>
<comment type="subcellular location">
    <subcellularLocation>
        <location evidence="1">Periplasm</location>
    </subcellularLocation>
</comment>
<proteinExistence type="inferred from homology"/>
<dbReference type="EMBL" id="BBJU01000024">
    <property type="protein sequence ID" value="GAK72251.1"/>
    <property type="molecule type" value="Genomic_DNA"/>
</dbReference>
<dbReference type="GO" id="GO:0004252">
    <property type="term" value="F:serine-type endopeptidase activity"/>
    <property type="evidence" value="ECO:0007669"/>
    <property type="project" value="InterPro"/>
</dbReference>
<keyword evidence="5" id="KW-0184">Conjugation</keyword>
<dbReference type="Gene3D" id="2.10.109.10">
    <property type="entry name" value="Umud Fragment, subunit A"/>
    <property type="match status" value="1"/>
</dbReference>
<dbReference type="Pfam" id="PF10502">
    <property type="entry name" value="Peptidase_S26"/>
    <property type="match status" value="1"/>
</dbReference>
<dbReference type="SUPFAM" id="SSF51306">
    <property type="entry name" value="LexA/Signal peptidase"/>
    <property type="match status" value="1"/>
</dbReference>
<dbReference type="NCBIfam" id="NF010412">
    <property type="entry name" value="PRK13838.1"/>
    <property type="match status" value="1"/>
</dbReference>
<dbReference type="InterPro" id="IPR036286">
    <property type="entry name" value="LexA/Signal_pep-like_sf"/>
</dbReference>
<evidence type="ECO:0000313" key="7">
    <source>
        <dbReference type="EMBL" id="GAK72251.1"/>
    </source>
</evidence>
<comment type="similarity">
    <text evidence="2">Belongs to the peptidase S26C family.</text>
</comment>
<dbReference type="AlphaFoldDB" id="A0A081D005"/>
<dbReference type="InterPro" id="IPR014139">
    <property type="entry name" value="Peptidase_S26C_TraF"/>
</dbReference>
<feature type="domain" description="Peptidase S26" evidence="6">
    <location>
        <begin position="8"/>
        <end position="171"/>
    </location>
</feature>
<evidence type="ECO:0000256" key="4">
    <source>
        <dbReference type="ARBA" id="ARBA00022764"/>
    </source>
</evidence>
<dbReference type="MEROPS" id="S26.014"/>
<reference evidence="7 8" key="1">
    <citation type="submission" date="2014-08" db="EMBL/GenBank/DDBJ databases">
        <title>Whole genome shotgun sequence of Rhizobium rubi NBRC 13261.</title>
        <authorList>
            <person name="Katano-Makiyama Y."/>
            <person name="Hosoyama A."/>
            <person name="Hashimoto M."/>
            <person name="Hosoyama Y."/>
            <person name="Noguchi M."/>
            <person name="Tsuchikane K."/>
            <person name="Uohara A."/>
            <person name="Ohji S."/>
            <person name="Ichikawa N."/>
            <person name="Kimura A."/>
            <person name="Yamazoe A."/>
            <person name="Fujita N."/>
        </authorList>
    </citation>
    <scope>NUCLEOTIDE SEQUENCE [LARGE SCALE GENOMIC DNA]</scope>
    <source>
        <strain evidence="7 8">NBRC 13261</strain>
    </source>
</reference>
<dbReference type="InterPro" id="IPR019533">
    <property type="entry name" value="Peptidase_S26"/>
</dbReference>
<comment type="caution">
    <text evidence="7">The sequence shown here is derived from an EMBL/GenBank/DDBJ whole genome shotgun (WGS) entry which is preliminary data.</text>
</comment>
<evidence type="ECO:0000259" key="6">
    <source>
        <dbReference type="Pfam" id="PF10502"/>
    </source>
</evidence>
<keyword evidence="3" id="KW-0732">Signal</keyword>
<evidence type="ECO:0000313" key="8">
    <source>
        <dbReference type="Proteomes" id="UP000028701"/>
    </source>
</evidence>
<dbReference type="NCBIfam" id="TIGR02771">
    <property type="entry name" value="TraF_Ti"/>
    <property type="match status" value="1"/>
</dbReference>